<name>A0AAJ2H3N8_9HYPH</name>
<proteinExistence type="predicted"/>
<sequence length="66" mass="7805">MPVANQISNKVVISQPMYFPWIGILEQIRLADVFVFYDDVQFTKGFFNRVQIKTINGIRWMTIPLR</sequence>
<dbReference type="Pfam" id="PF08889">
    <property type="entry name" value="WbqC"/>
    <property type="match status" value="1"/>
</dbReference>
<accession>A0AAJ2H3N8</accession>
<reference evidence="1" key="1">
    <citation type="submission" date="2023-04" db="EMBL/GenBank/DDBJ databases">
        <title>Genomic characterization of faba bean (Vicia faba) microsymbionts in Mexican soils.</title>
        <authorList>
            <person name="Rivera Orduna F.N."/>
            <person name="Guevara-Luna J."/>
            <person name="Yan J."/>
            <person name="Arroyo-Herrera I."/>
            <person name="Li Y."/>
            <person name="Vasquez-Murrieta M.S."/>
            <person name="Wang E.T."/>
        </authorList>
    </citation>
    <scope>NUCLEOTIDE SEQUENCE</scope>
    <source>
        <strain evidence="1">CH26</strain>
    </source>
</reference>
<dbReference type="EMBL" id="JAVLSF010001163">
    <property type="protein sequence ID" value="MDR9778750.1"/>
    <property type="molecule type" value="Genomic_DNA"/>
</dbReference>
<evidence type="ECO:0000313" key="2">
    <source>
        <dbReference type="Proteomes" id="UP001268610"/>
    </source>
</evidence>
<dbReference type="InterPro" id="IPR014985">
    <property type="entry name" value="WbqC"/>
</dbReference>
<feature type="non-terminal residue" evidence="1">
    <location>
        <position position="66"/>
    </location>
</feature>
<dbReference type="AlphaFoldDB" id="A0AAJ2H3N8"/>
<protein>
    <submittedName>
        <fullName evidence="1">WbqC family protein</fullName>
    </submittedName>
</protein>
<organism evidence="1 2">
    <name type="scientific">Rhizobium hidalgonense</name>
    <dbReference type="NCBI Taxonomy" id="1538159"/>
    <lineage>
        <taxon>Bacteria</taxon>
        <taxon>Pseudomonadati</taxon>
        <taxon>Pseudomonadota</taxon>
        <taxon>Alphaproteobacteria</taxon>
        <taxon>Hyphomicrobiales</taxon>
        <taxon>Rhizobiaceae</taxon>
        <taxon>Rhizobium/Agrobacterium group</taxon>
        <taxon>Rhizobium</taxon>
    </lineage>
</organism>
<comment type="caution">
    <text evidence="1">The sequence shown here is derived from an EMBL/GenBank/DDBJ whole genome shotgun (WGS) entry which is preliminary data.</text>
</comment>
<gene>
    <name evidence="1" type="ORF">RJJ65_40095</name>
</gene>
<evidence type="ECO:0000313" key="1">
    <source>
        <dbReference type="EMBL" id="MDR9778750.1"/>
    </source>
</evidence>
<dbReference type="RefSeq" id="WP_310866743.1">
    <property type="nucleotide sequence ID" value="NZ_JAVLSF010001163.1"/>
</dbReference>
<dbReference type="Proteomes" id="UP001268610">
    <property type="component" value="Unassembled WGS sequence"/>
</dbReference>